<dbReference type="GeneID" id="64970832"/>
<name>A0A7R7XFZ6_9EURO</name>
<evidence type="ECO:0000256" key="1">
    <source>
        <dbReference type="ARBA" id="ARBA00023157"/>
    </source>
</evidence>
<evidence type="ECO:0000313" key="3">
    <source>
        <dbReference type="EMBL" id="BCS20827.1"/>
    </source>
</evidence>
<proteinExistence type="inferred from homology"/>
<evidence type="ECO:0000313" key="4">
    <source>
        <dbReference type="Proteomes" id="UP000654913"/>
    </source>
</evidence>
<comment type="similarity">
    <text evidence="2">Belongs to the fungal hydrophobin family.</text>
</comment>
<keyword evidence="2" id="KW-0732">Signal</keyword>
<dbReference type="Pfam" id="PF01185">
    <property type="entry name" value="Hydrophobin"/>
    <property type="match status" value="1"/>
</dbReference>
<dbReference type="AlphaFoldDB" id="A0A7R7XFZ6"/>
<feature type="chain" id="PRO_5031595278" description="Hydrophobin" evidence="2">
    <location>
        <begin position="19"/>
        <end position="135"/>
    </location>
</feature>
<dbReference type="RefSeq" id="XP_041553021.1">
    <property type="nucleotide sequence ID" value="XM_041699991.1"/>
</dbReference>
<dbReference type="Proteomes" id="UP000654913">
    <property type="component" value="Chromosome 2"/>
</dbReference>
<dbReference type="SMART" id="SM00075">
    <property type="entry name" value="HYDRO"/>
    <property type="match status" value="1"/>
</dbReference>
<protein>
    <recommendedName>
        <fullName evidence="2">Hydrophobin</fullName>
    </recommendedName>
</protein>
<keyword evidence="2" id="KW-0964">Secreted</keyword>
<gene>
    <name evidence="3" type="ORF">APUU_21259A</name>
</gene>
<evidence type="ECO:0000256" key="2">
    <source>
        <dbReference type="RuleBase" id="RU365009"/>
    </source>
</evidence>
<keyword evidence="1 2" id="KW-1015">Disulfide bond</keyword>
<dbReference type="KEGG" id="apuu:APUU_21259A"/>
<comment type="subcellular location">
    <subcellularLocation>
        <location evidence="2">Secreted</location>
        <location evidence="2">Cell wall</location>
    </subcellularLocation>
</comment>
<reference evidence="3" key="1">
    <citation type="submission" date="2021-01" db="EMBL/GenBank/DDBJ databases">
        <authorList>
            <consortium name="Aspergillus puulaauensis MK2 genome sequencing consortium"/>
            <person name="Kazuki M."/>
            <person name="Futagami T."/>
        </authorList>
    </citation>
    <scope>NUCLEOTIDE SEQUENCE</scope>
    <source>
        <strain evidence="3">MK2</strain>
    </source>
</reference>
<dbReference type="GO" id="GO:0005199">
    <property type="term" value="F:structural constituent of cell wall"/>
    <property type="evidence" value="ECO:0007669"/>
    <property type="project" value="InterPro"/>
</dbReference>
<dbReference type="GO" id="GO:0009277">
    <property type="term" value="C:fungal-type cell wall"/>
    <property type="evidence" value="ECO:0007669"/>
    <property type="project" value="InterPro"/>
</dbReference>
<dbReference type="OrthoDB" id="4225815at2759"/>
<sequence>MKLTAATAIFSLFAAVSAGKPSTADWTVKEASSKCGDQAQLSCCNEVDYVGDTTTIQKGVASGILSGLLGQGSGAEGIGAFKGCSKLDVAAVIGVQDLLNKQCQQNIACCDNSGAEANGDLVGAALPCIALGAVA</sequence>
<accession>A0A7R7XFZ6</accession>
<dbReference type="InterPro" id="IPR001338">
    <property type="entry name" value="Class_I_Hydrophobin"/>
</dbReference>
<dbReference type="EMBL" id="AP024444">
    <property type="protein sequence ID" value="BCS20827.1"/>
    <property type="molecule type" value="Genomic_DNA"/>
</dbReference>
<reference evidence="3" key="2">
    <citation type="submission" date="2021-02" db="EMBL/GenBank/DDBJ databases">
        <title>Aspergillus puulaauensis MK2 genome sequence.</title>
        <authorList>
            <person name="Futagami T."/>
            <person name="Mori K."/>
            <person name="Kadooka C."/>
            <person name="Tanaka T."/>
        </authorList>
    </citation>
    <scope>NUCLEOTIDE SEQUENCE</scope>
    <source>
        <strain evidence="3">MK2</strain>
    </source>
</reference>
<feature type="signal peptide" evidence="2">
    <location>
        <begin position="1"/>
        <end position="18"/>
    </location>
</feature>
<keyword evidence="2" id="KW-0134">Cell wall</keyword>
<organism evidence="3 4">
    <name type="scientific">Aspergillus puulaauensis</name>
    <dbReference type="NCBI Taxonomy" id="1220207"/>
    <lineage>
        <taxon>Eukaryota</taxon>
        <taxon>Fungi</taxon>
        <taxon>Dikarya</taxon>
        <taxon>Ascomycota</taxon>
        <taxon>Pezizomycotina</taxon>
        <taxon>Eurotiomycetes</taxon>
        <taxon>Eurotiomycetidae</taxon>
        <taxon>Eurotiales</taxon>
        <taxon>Aspergillaceae</taxon>
        <taxon>Aspergillus</taxon>
    </lineage>
</organism>
<keyword evidence="4" id="KW-1185">Reference proteome</keyword>